<evidence type="ECO:0000256" key="9">
    <source>
        <dbReference type="SAM" id="MobiDB-lite"/>
    </source>
</evidence>
<dbReference type="InterPro" id="IPR001841">
    <property type="entry name" value="Znf_RING"/>
</dbReference>
<keyword evidence="1" id="KW-0597">Phosphoprotein</keyword>
<dbReference type="Pfam" id="PF02190">
    <property type="entry name" value="LON_substr_bdg"/>
    <property type="match status" value="1"/>
</dbReference>
<dbReference type="SMART" id="SM00028">
    <property type="entry name" value="TPR"/>
    <property type="match status" value="3"/>
</dbReference>
<dbReference type="GeneTree" id="ENSGT00440000033329"/>
<dbReference type="InterPro" id="IPR017907">
    <property type="entry name" value="Znf_RING_CS"/>
</dbReference>
<evidence type="ECO:0000313" key="12">
    <source>
        <dbReference type="Ensembl" id="ENSBGRP00000012574.1"/>
    </source>
</evidence>
<organism evidence="12 13">
    <name type="scientific">Bos mutus grunniens</name>
    <name type="common">Wild yak</name>
    <name type="synonym">Bos grunniens</name>
    <dbReference type="NCBI Taxonomy" id="30521"/>
    <lineage>
        <taxon>Eukaryota</taxon>
        <taxon>Metazoa</taxon>
        <taxon>Chordata</taxon>
        <taxon>Craniata</taxon>
        <taxon>Vertebrata</taxon>
        <taxon>Euteleostomi</taxon>
        <taxon>Mammalia</taxon>
        <taxon>Eutheria</taxon>
        <taxon>Laurasiatheria</taxon>
        <taxon>Artiodactyla</taxon>
        <taxon>Ruminantia</taxon>
        <taxon>Pecora</taxon>
        <taxon>Bovidae</taxon>
        <taxon>Bovinae</taxon>
        <taxon>Bos</taxon>
    </lineage>
</organism>
<evidence type="ECO:0000256" key="7">
    <source>
        <dbReference type="ARBA" id="ARBA00073012"/>
    </source>
</evidence>
<keyword evidence="6" id="KW-0862">Zinc</keyword>
<keyword evidence="13" id="KW-1185">Reference proteome</keyword>
<dbReference type="Pfam" id="PF00097">
    <property type="entry name" value="zf-C3HC4"/>
    <property type="match status" value="1"/>
</dbReference>
<keyword evidence="4 8" id="KW-0863">Zinc-finger</keyword>
<evidence type="ECO:0000256" key="1">
    <source>
        <dbReference type="ARBA" id="ARBA00022553"/>
    </source>
</evidence>
<evidence type="ECO:0000256" key="8">
    <source>
        <dbReference type="PROSITE-ProRule" id="PRU00175"/>
    </source>
</evidence>
<evidence type="ECO:0000259" key="11">
    <source>
        <dbReference type="PROSITE" id="PS51787"/>
    </source>
</evidence>
<dbReference type="Pfam" id="PF13923">
    <property type="entry name" value="zf-C3HC4_2"/>
    <property type="match status" value="1"/>
</dbReference>
<dbReference type="GO" id="GO:0005737">
    <property type="term" value="C:cytoplasm"/>
    <property type="evidence" value="ECO:0007669"/>
    <property type="project" value="UniProtKB-ARBA"/>
</dbReference>
<dbReference type="Gene3D" id="1.25.40.10">
    <property type="entry name" value="Tetratricopeptide repeat domain"/>
    <property type="match status" value="1"/>
</dbReference>
<evidence type="ECO:0000259" key="10">
    <source>
        <dbReference type="PROSITE" id="PS50089"/>
    </source>
</evidence>
<dbReference type="PANTHER" id="PTHR23327:SF4">
    <property type="entry name" value="LON PEPTIDASE N-TERMINAL DOMAIN AND RING FINGER PROTEIN 1"/>
    <property type="match status" value="1"/>
</dbReference>
<sequence>MEHRAPPCFVRLQARPFFLEKPIRSPPGDHLTSRLPPGGASAGAGPAVASSGTRPRAVRGSPGAAAQPGPARARRAPPRASRARAAPPCPRATPLLAGRVRSRAPRRLRDRGGGRRQSSRPRAMSSPAVARSSPGGSQEVDSRPQRQGRFWEVGGGGGGDRLERAAAESERWELLLRRGELLALGGHLKGALEAYAAALRRGAPVRPECLGTLVDCLVFNYRLRHGLGWSASPAGGAHRGVSAGGLLSCLGCRGFLSEPVTVPCGHSYCRRCLRRELRARCRLCRDRLPPAAAPDAPGTSPRPPPATAIAASGFRTSVVLNHLAEKWFPGQRERARAAGRLGELLHQGRYREALAAACEELRAEPSDLTLKIYRAESYAGLQEFKAAIEDLNAVLFQLPNWPEVYFRKGKVLHDAGFLGDALQLFLQCLALDEDFAPAKLEVEKILCDLLSPENLKEGLKDSSWSSLPCIKNKPFSFPSVMEESHSASELSPEQNEEIAEVTSEPVKGSLNRARSAQAINSTDMPAREDCLKRVSSEPSLCIQGKGVLLKRKLSLLDQDVIVNEDGRNKLKRQGEIPTEVCTFSLTYGDVPEELIDVSDFECSLCMRLFFEPVTTPCGHSFCKNCLERCLDHTPYCPLCKESLKEYLADRRYCVTQLLEDLIVKYLPDELSERKKIYDEETAELSHLTKNVPIFVCTMAYPTVPCPLHVFEPRYRLMIRRSIQTGTKQFGMCVSDTQNSFADYGCMLQIRNVHFLPDGRSVVDTVGGKRFRVLKRGMKDGYCTADIEYLEDIKVENEDEIENLRQLHDLVYSQACSWFQNLRDRFRSQILQHFGSMPGREENLQAIPNGPAWCWWLLAVLPVDPRYQLSVLSMKSLKERLTKIQHILTYFSRDQSK</sequence>
<dbReference type="FunFam" id="1.25.40.10:FF:000426">
    <property type="entry name" value="LON peptidase N-terminal domain and RING finger protein 1"/>
    <property type="match status" value="1"/>
</dbReference>
<protein>
    <recommendedName>
        <fullName evidence="7">LON peptidase N-terminal domain and RING finger protein 1</fullName>
    </recommendedName>
</protein>
<reference evidence="12" key="1">
    <citation type="submission" date="2019-05" db="EMBL/GenBank/DDBJ databases">
        <authorList>
            <person name="Zhang S."/>
            <person name="Liu J."/>
        </authorList>
    </citation>
    <scope>NUCLEOTIDE SEQUENCE [LARGE SCALE GENOMIC DNA]</scope>
</reference>
<evidence type="ECO:0000256" key="2">
    <source>
        <dbReference type="ARBA" id="ARBA00022723"/>
    </source>
</evidence>
<dbReference type="SMART" id="SM00464">
    <property type="entry name" value="LON"/>
    <property type="match status" value="1"/>
</dbReference>
<feature type="compositionally biased region" description="Low complexity" evidence="9">
    <location>
        <begin position="59"/>
        <end position="71"/>
    </location>
</feature>
<dbReference type="Ensembl" id="ENSBGRT00000014498.1">
    <property type="protein sequence ID" value="ENSBGRP00000012574.1"/>
    <property type="gene ID" value="ENSBGRG00000007845.1"/>
</dbReference>
<keyword evidence="2" id="KW-0479">Metal-binding</keyword>
<dbReference type="SUPFAM" id="SSF88697">
    <property type="entry name" value="PUA domain-like"/>
    <property type="match status" value="1"/>
</dbReference>
<dbReference type="FunFam" id="3.30.40.10:FF:000307">
    <property type="entry name" value="LON peptidase N-terminal domain and RING finger protein 1"/>
    <property type="match status" value="1"/>
</dbReference>
<evidence type="ECO:0000256" key="5">
    <source>
        <dbReference type="ARBA" id="ARBA00022803"/>
    </source>
</evidence>
<dbReference type="FunFam" id="2.30.130.40:FF:000005">
    <property type="entry name" value="LON peptidase N-terminal domain and ring finger 1"/>
    <property type="match status" value="1"/>
</dbReference>
<dbReference type="InterPro" id="IPR046336">
    <property type="entry name" value="Lon_prtase_N_sf"/>
</dbReference>
<dbReference type="CDD" id="cd16514">
    <property type="entry name" value="RING-HC_LONFs_rpt2"/>
    <property type="match status" value="1"/>
</dbReference>
<proteinExistence type="predicted"/>
<dbReference type="InterPro" id="IPR015947">
    <property type="entry name" value="PUA-like_sf"/>
</dbReference>
<dbReference type="Proteomes" id="UP000694520">
    <property type="component" value="Chromosome 28"/>
</dbReference>
<dbReference type="InterPro" id="IPR011990">
    <property type="entry name" value="TPR-like_helical_dom_sf"/>
</dbReference>
<feature type="compositionally biased region" description="Basic residues" evidence="9">
    <location>
        <begin position="100"/>
        <end position="109"/>
    </location>
</feature>
<dbReference type="SUPFAM" id="SSF57850">
    <property type="entry name" value="RING/U-box"/>
    <property type="match status" value="2"/>
</dbReference>
<dbReference type="AlphaFoldDB" id="A0A8B9X131"/>
<feature type="region of interest" description="Disordered" evidence="9">
    <location>
        <begin position="20"/>
        <end position="163"/>
    </location>
</feature>
<keyword evidence="5" id="KW-0802">TPR repeat</keyword>
<evidence type="ECO:0000256" key="3">
    <source>
        <dbReference type="ARBA" id="ARBA00022737"/>
    </source>
</evidence>
<dbReference type="PROSITE" id="PS00518">
    <property type="entry name" value="ZF_RING_1"/>
    <property type="match status" value="2"/>
</dbReference>
<feature type="domain" description="Lon N-terminal" evidence="11">
    <location>
        <begin position="681"/>
        <end position="891"/>
    </location>
</feature>
<dbReference type="Gene3D" id="2.30.130.40">
    <property type="entry name" value="LON domain-like"/>
    <property type="match status" value="1"/>
</dbReference>
<evidence type="ECO:0000256" key="4">
    <source>
        <dbReference type="ARBA" id="ARBA00022771"/>
    </source>
</evidence>
<feature type="domain" description="RING-type" evidence="10">
    <location>
        <begin position="249"/>
        <end position="285"/>
    </location>
</feature>
<dbReference type="PANTHER" id="PTHR23327">
    <property type="entry name" value="RING FINGER PROTEIN 127"/>
    <property type="match status" value="1"/>
</dbReference>
<accession>A0A8B9X131</accession>
<dbReference type="InterPro" id="IPR018957">
    <property type="entry name" value="Znf_C3HC4_RING-type"/>
</dbReference>
<feature type="compositionally biased region" description="Low complexity" evidence="9">
    <location>
        <begin position="36"/>
        <end position="52"/>
    </location>
</feature>
<dbReference type="GO" id="GO:0008270">
    <property type="term" value="F:zinc ion binding"/>
    <property type="evidence" value="ECO:0007669"/>
    <property type="project" value="UniProtKB-KW"/>
</dbReference>
<dbReference type="InterPro" id="IPR003111">
    <property type="entry name" value="Lon_prtase_N"/>
</dbReference>
<gene>
    <name evidence="12" type="primary">LONRF1</name>
</gene>
<dbReference type="InterPro" id="IPR013083">
    <property type="entry name" value="Znf_RING/FYVE/PHD"/>
</dbReference>
<dbReference type="InterPro" id="IPR019734">
    <property type="entry name" value="TPR_rpt"/>
</dbReference>
<evidence type="ECO:0000313" key="13">
    <source>
        <dbReference type="Proteomes" id="UP000694520"/>
    </source>
</evidence>
<dbReference type="SUPFAM" id="SSF48452">
    <property type="entry name" value="TPR-like"/>
    <property type="match status" value="1"/>
</dbReference>
<name>A0A8B9X131_BOSMU</name>
<feature type="domain" description="RING-type" evidence="10">
    <location>
        <begin position="602"/>
        <end position="640"/>
    </location>
</feature>
<reference evidence="12" key="3">
    <citation type="submission" date="2025-09" db="UniProtKB">
        <authorList>
            <consortium name="Ensembl"/>
        </authorList>
    </citation>
    <scope>IDENTIFICATION</scope>
</reference>
<keyword evidence="3" id="KW-0677">Repeat</keyword>
<dbReference type="PROSITE" id="PS50089">
    <property type="entry name" value="ZF_RING_2"/>
    <property type="match status" value="2"/>
</dbReference>
<dbReference type="SMART" id="SM00184">
    <property type="entry name" value="RING"/>
    <property type="match status" value="2"/>
</dbReference>
<reference evidence="12" key="2">
    <citation type="submission" date="2025-08" db="UniProtKB">
        <authorList>
            <consortium name="Ensembl"/>
        </authorList>
    </citation>
    <scope>IDENTIFICATION</scope>
</reference>
<dbReference type="GO" id="GO:0061630">
    <property type="term" value="F:ubiquitin protein ligase activity"/>
    <property type="evidence" value="ECO:0007669"/>
    <property type="project" value="TreeGrafter"/>
</dbReference>
<evidence type="ECO:0000256" key="6">
    <source>
        <dbReference type="ARBA" id="ARBA00022833"/>
    </source>
</evidence>
<dbReference type="PROSITE" id="PS51787">
    <property type="entry name" value="LON_N"/>
    <property type="match status" value="1"/>
</dbReference>
<dbReference type="Gene3D" id="3.30.40.10">
    <property type="entry name" value="Zinc/RING finger domain, C3HC4 (zinc finger)"/>
    <property type="match status" value="2"/>
</dbReference>